<reference evidence="2" key="1">
    <citation type="submission" date="2025-08" db="UniProtKB">
        <authorList>
            <consortium name="RefSeq"/>
        </authorList>
    </citation>
    <scope>IDENTIFICATION</scope>
</reference>
<dbReference type="RefSeq" id="XP_005105317.3">
    <property type="nucleotide sequence ID" value="XM_005105260.3"/>
</dbReference>
<dbReference type="Gene3D" id="3.90.550.20">
    <property type="match status" value="1"/>
</dbReference>
<gene>
    <name evidence="2" type="primary">LOC101855042</name>
</gene>
<dbReference type="GeneID" id="101855042"/>
<organism evidence="1 2">
    <name type="scientific">Aplysia californica</name>
    <name type="common">California sea hare</name>
    <dbReference type="NCBI Taxonomy" id="6500"/>
    <lineage>
        <taxon>Eukaryota</taxon>
        <taxon>Metazoa</taxon>
        <taxon>Spiralia</taxon>
        <taxon>Lophotrochozoa</taxon>
        <taxon>Mollusca</taxon>
        <taxon>Gastropoda</taxon>
        <taxon>Heterobranchia</taxon>
        <taxon>Euthyneura</taxon>
        <taxon>Tectipleura</taxon>
        <taxon>Aplysiida</taxon>
        <taxon>Aplysioidea</taxon>
        <taxon>Aplysiidae</taxon>
        <taxon>Aplysia</taxon>
    </lineage>
</organism>
<protein>
    <submittedName>
        <fullName evidence="2">Uncharacterized protein LOC101855042</fullName>
    </submittedName>
</protein>
<dbReference type="PANTHER" id="PTHR46830">
    <property type="entry name" value="TRANSFERASE, PUTATIVE-RELATED"/>
    <property type="match status" value="1"/>
</dbReference>
<accession>A0ABM0JZP4</accession>
<evidence type="ECO:0000313" key="1">
    <source>
        <dbReference type="Proteomes" id="UP000694888"/>
    </source>
</evidence>
<dbReference type="InterPro" id="IPR029044">
    <property type="entry name" value="Nucleotide-diphossugar_trans"/>
</dbReference>
<dbReference type="SUPFAM" id="SSF53448">
    <property type="entry name" value="Nucleotide-diphospho-sugar transferases"/>
    <property type="match status" value="1"/>
</dbReference>
<proteinExistence type="predicted"/>
<evidence type="ECO:0000313" key="2">
    <source>
        <dbReference type="RefSeq" id="XP_005105317.3"/>
    </source>
</evidence>
<dbReference type="Proteomes" id="UP000694888">
    <property type="component" value="Unplaced"/>
</dbReference>
<name>A0ABM0JZP4_APLCA</name>
<dbReference type="Pfam" id="PF04488">
    <property type="entry name" value="Gly_transf_sug"/>
    <property type="match status" value="1"/>
</dbReference>
<sequence>MAAKRYIKPSAVYVIGDQHPMGRWWQQVLRDVHGVRFVYRELPPNISGEPVHFQHHLSDLVRLQTLYFNGGIYLDADMVVVRDLEPLLDYDITLGMVENGTGMGNAFIVAKRGSPFIREWYNEYRHYKKDEFYWNSLQVTN</sequence>
<dbReference type="PANTHER" id="PTHR46830:SF2">
    <property type="entry name" value="ALPHA-1,4-N-ACETYLGLUCOSAMINYLTRANSFERASE"/>
    <property type="match status" value="1"/>
</dbReference>
<keyword evidence="1" id="KW-1185">Reference proteome</keyword>
<dbReference type="InterPro" id="IPR007577">
    <property type="entry name" value="GlycoTrfase_DXD_sugar-bd_CS"/>
</dbReference>